<name>A0ABM9N3X3_9LACO</name>
<evidence type="ECO:0000259" key="9">
    <source>
        <dbReference type="PROSITE" id="PS51330"/>
    </source>
</evidence>
<evidence type="ECO:0000256" key="4">
    <source>
        <dbReference type="ARBA" id="ARBA00022563"/>
    </source>
</evidence>
<dbReference type="InterPro" id="IPR012259">
    <property type="entry name" value="DHFR"/>
</dbReference>
<dbReference type="CDD" id="cd00209">
    <property type="entry name" value="DHFR"/>
    <property type="match status" value="1"/>
</dbReference>
<dbReference type="Proteomes" id="UP001314241">
    <property type="component" value="Unassembled WGS sequence"/>
</dbReference>
<dbReference type="Gene3D" id="3.40.430.10">
    <property type="entry name" value="Dihydrofolate Reductase, subunit A"/>
    <property type="match status" value="1"/>
</dbReference>
<evidence type="ECO:0000313" key="11">
    <source>
        <dbReference type="Proteomes" id="UP001314241"/>
    </source>
</evidence>
<proteinExistence type="inferred from homology"/>
<dbReference type="InterPro" id="IPR001796">
    <property type="entry name" value="DHFR_dom"/>
</dbReference>
<evidence type="ECO:0000256" key="2">
    <source>
        <dbReference type="ARBA" id="ARBA00009539"/>
    </source>
</evidence>
<reference evidence="10 11" key="1">
    <citation type="submission" date="2024-01" db="EMBL/GenBank/DDBJ databases">
        <authorList>
            <person name="Botero Cardona J."/>
        </authorList>
    </citation>
    <scope>NUCLEOTIDE SEQUENCE [LARGE SCALE GENOMIC DNA]</scope>
    <source>
        <strain evidence="10 11">LMG 33000</strain>
    </source>
</reference>
<dbReference type="PANTHER" id="PTHR48069">
    <property type="entry name" value="DIHYDROFOLATE REDUCTASE"/>
    <property type="match status" value="1"/>
</dbReference>
<dbReference type="Pfam" id="PF00186">
    <property type="entry name" value="DHFR_1"/>
    <property type="match status" value="1"/>
</dbReference>
<comment type="catalytic activity">
    <reaction evidence="7">
        <text>(6S)-5,6,7,8-tetrahydrofolate + NADP(+) = 7,8-dihydrofolate + NADPH + H(+)</text>
        <dbReference type="Rhea" id="RHEA:15009"/>
        <dbReference type="ChEBI" id="CHEBI:15378"/>
        <dbReference type="ChEBI" id="CHEBI:57451"/>
        <dbReference type="ChEBI" id="CHEBI:57453"/>
        <dbReference type="ChEBI" id="CHEBI:57783"/>
        <dbReference type="ChEBI" id="CHEBI:58349"/>
        <dbReference type="EC" id="1.5.1.3"/>
    </reaction>
</comment>
<comment type="caution">
    <text evidence="10">The sequence shown here is derived from an EMBL/GenBank/DDBJ whole genome shotgun (WGS) entry which is preliminary data.</text>
</comment>
<dbReference type="PIRSF" id="PIRSF000194">
    <property type="entry name" value="DHFR"/>
    <property type="match status" value="1"/>
</dbReference>
<dbReference type="EC" id="1.5.1.3" evidence="3 7"/>
<sequence length="164" mass="18701">MQTIKMVWAEDDQHAIGRDGQLPWHIKADLALFKKETVGSIMIMGRSTWESIGRPLPNRQSVVLTRQKDFKTGFDQVKIFHSMPEVLAYIKGQQDMPITIAGGAAIYRAFMPYATDLVVTKVAGQHDGDTFVDPINTNDFKLISRQAQVEGEYHYQIERYTRVK</sequence>
<evidence type="ECO:0000256" key="7">
    <source>
        <dbReference type="PIRNR" id="PIRNR000194"/>
    </source>
</evidence>
<dbReference type="RefSeq" id="WP_349641393.1">
    <property type="nucleotide sequence ID" value="NZ_CAWVOH010000001.1"/>
</dbReference>
<dbReference type="SUPFAM" id="SSF53597">
    <property type="entry name" value="Dihydrofolate reductase-like"/>
    <property type="match status" value="1"/>
</dbReference>
<accession>A0ABM9N3X3</accession>
<evidence type="ECO:0000256" key="1">
    <source>
        <dbReference type="ARBA" id="ARBA00004903"/>
    </source>
</evidence>
<keyword evidence="6 7" id="KW-0560">Oxidoreductase</keyword>
<keyword evidence="11" id="KW-1185">Reference proteome</keyword>
<keyword evidence="4 7" id="KW-0554">One-carbon metabolism</keyword>
<evidence type="ECO:0000256" key="8">
    <source>
        <dbReference type="RuleBase" id="RU004474"/>
    </source>
</evidence>
<dbReference type="PRINTS" id="PR00070">
    <property type="entry name" value="DHFR"/>
</dbReference>
<gene>
    <name evidence="10" type="ORF">R54876_GBNLAHCA_00403</name>
</gene>
<protein>
    <recommendedName>
        <fullName evidence="3 7">Dihydrofolate reductase</fullName>
        <ecNumber evidence="3 7">1.5.1.3</ecNumber>
    </recommendedName>
</protein>
<comment type="similarity">
    <text evidence="2 7 8">Belongs to the dihydrofolate reductase family.</text>
</comment>
<dbReference type="InterPro" id="IPR024072">
    <property type="entry name" value="DHFR-like_dom_sf"/>
</dbReference>
<feature type="domain" description="DHFR" evidence="9">
    <location>
        <begin position="3"/>
        <end position="162"/>
    </location>
</feature>
<dbReference type="PROSITE" id="PS51330">
    <property type="entry name" value="DHFR_2"/>
    <property type="match status" value="1"/>
</dbReference>
<evidence type="ECO:0000256" key="3">
    <source>
        <dbReference type="ARBA" id="ARBA00012856"/>
    </source>
</evidence>
<comment type="function">
    <text evidence="7">Key enzyme in folate metabolism. Catalyzes an essential reaction for de novo glycine and purine synthesis, and for DNA precursor synthesis.</text>
</comment>
<evidence type="ECO:0000313" key="10">
    <source>
        <dbReference type="EMBL" id="CAK8053844.1"/>
    </source>
</evidence>
<organism evidence="10 11">
    <name type="scientific">Eupransor demetentiae</name>
    <dbReference type="NCBI Taxonomy" id="3109584"/>
    <lineage>
        <taxon>Bacteria</taxon>
        <taxon>Bacillati</taxon>
        <taxon>Bacillota</taxon>
        <taxon>Bacilli</taxon>
        <taxon>Lactobacillales</taxon>
        <taxon>Lactobacillaceae</taxon>
        <taxon>Eupransor</taxon>
    </lineage>
</organism>
<keyword evidence="5 7" id="KW-0521">NADP</keyword>
<dbReference type="InterPro" id="IPR017925">
    <property type="entry name" value="DHFR_CS"/>
</dbReference>
<dbReference type="PANTHER" id="PTHR48069:SF3">
    <property type="entry name" value="DIHYDROFOLATE REDUCTASE"/>
    <property type="match status" value="1"/>
</dbReference>
<evidence type="ECO:0000256" key="5">
    <source>
        <dbReference type="ARBA" id="ARBA00022857"/>
    </source>
</evidence>
<evidence type="ECO:0000256" key="6">
    <source>
        <dbReference type="ARBA" id="ARBA00023002"/>
    </source>
</evidence>
<comment type="pathway">
    <text evidence="1 7">Cofactor biosynthesis; tetrahydrofolate biosynthesis; 5,6,7,8-tetrahydrofolate from 7,8-dihydrofolate: step 1/1.</text>
</comment>
<dbReference type="EMBL" id="CAWVOH010000001">
    <property type="protein sequence ID" value="CAK8053844.1"/>
    <property type="molecule type" value="Genomic_DNA"/>
</dbReference>
<dbReference type="GO" id="GO:0004146">
    <property type="term" value="F:dihydrofolate reductase activity"/>
    <property type="evidence" value="ECO:0007669"/>
    <property type="project" value="UniProtKB-EC"/>
</dbReference>
<dbReference type="PROSITE" id="PS00075">
    <property type="entry name" value="DHFR_1"/>
    <property type="match status" value="1"/>
</dbReference>